<reference evidence="1 2" key="1">
    <citation type="submission" date="2021-08" db="EMBL/GenBank/DDBJ databases">
        <title>The genome sequence of Chitinophaga sp. B61.</title>
        <authorList>
            <person name="Zhang X."/>
        </authorList>
    </citation>
    <scope>NUCLEOTIDE SEQUENCE [LARGE SCALE GENOMIC DNA]</scope>
    <source>
        <strain evidence="1 2">B61</strain>
    </source>
</reference>
<evidence type="ECO:0000313" key="1">
    <source>
        <dbReference type="EMBL" id="MBW8683517.1"/>
    </source>
</evidence>
<dbReference type="EMBL" id="JAICCF010000001">
    <property type="protein sequence ID" value="MBW8683517.1"/>
    <property type="molecule type" value="Genomic_DNA"/>
</dbReference>
<organism evidence="1 2">
    <name type="scientific">Chitinophaga rhizophila</name>
    <dbReference type="NCBI Taxonomy" id="2866212"/>
    <lineage>
        <taxon>Bacteria</taxon>
        <taxon>Pseudomonadati</taxon>
        <taxon>Bacteroidota</taxon>
        <taxon>Chitinophagia</taxon>
        <taxon>Chitinophagales</taxon>
        <taxon>Chitinophagaceae</taxon>
        <taxon>Chitinophaga</taxon>
    </lineage>
</organism>
<gene>
    <name evidence="1" type="ORF">K1Y79_04145</name>
</gene>
<evidence type="ECO:0000313" key="2">
    <source>
        <dbReference type="Proteomes" id="UP000812961"/>
    </source>
</evidence>
<keyword evidence="2" id="KW-1185">Reference proteome</keyword>
<dbReference type="RefSeq" id="WP_220248736.1">
    <property type="nucleotide sequence ID" value="NZ_JAICCF010000001.1"/>
</dbReference>
<protein>
    <submittedName>
        <fullName evidence="1">Uncharacterized protein</fullName>
    </submittedName>
</protein>
<name>A0ABS7G780_9BACT</name>
<dbReference type="Pfam" id="PF20012">
    <property type="entry name" value="GAP1-N1"/>
    <property type="match status" value="1"/>
</dbReference>
<comment type="caution">
    <text evidence="1">The sequence shown here is derived from an EMBL/GenBank/DDBJ whole genome shotgun (WGS) entry which is preliminary data.</text>
</comment>
<proteinExistence type="predicted"/>
<sequence>MTDRDNISIHQTLHGYKEGHNLLASSSELNGMERRTLSVMSDYTGTGVEKGFTEYITGYPLAGSKFYAFSKTWYADEMPRPGCVWTHTLLIDLSVLWMINNLSLLSSLFRRPSESMYNSYNNSIQLNLAQVSENNPDDSVFFPFVSCQLYNGDRPLIIYSDSAKQLESAILQTWLFQWPRLRRHFSFCTGSISPRRLESKFLDLQVMPNSRKWTISKTDRLSLQHVEMEDGKCTSDWYQRYLNENKDEVLDYMRKMGADVSPLIPNFKHLFNSYLFSKQFPTASNIIDFQNILSQFESPEEGKILKADLLQKIWPSPVNKFDIIKTIANSSGFSGLKVNYDVLVLDGYSKNAFNENEIKITLEIVRSKIDKSIYADLLANLPFDRWLPHLSLYQDVIEQLISRLGTNVYKIKTIWMSDNETKDFWFNYFLEDHRTEWNILIFSLIETHTTRFCTQLYEKLGNSIYHILFDWMMEHDEALSHEWLYFIKGNLASSFEAFVNYEHYNTTLLQLFPAILSPTDSQWSKISFQLIERCLNSISTKQYLLEKTALQTFFLTGAFMGTLNDKLRATVFLFQPLHDTLEQNIFDPVTWQRFQAQMAKELYELVEVDFFSIWFPDRFKIPDWDRCEFLRRSLICAFLKFDWNLIEYVTIVTDKRTFEYIVRFCSEVKPLKKQMKILENHLLKKGSNKNFHLRVLDKFL</sequence>
<accession>A0ABS7G780</accession>
<dbReference type="Proteomes" id="UP000812961">
    <property type="component" value="Unassembled WGS sequence"/>
</dbReference>